<evidence type="ECO:0000256" key="1">
    <source>
        <dbReference type="ARBA" id="ARBA00005085"/>
    </source>
</evidence>
<dbReference type="GO" id="GO:0009249">
    <property type="term" value="P:protein lipoylation"/>
    <property type="evidence" value="ECO:0007669"/>
    <property type="project" value="InterPro"/>
</dbReference>
<dbReference type="GO" id="GO:0017118">
    <property type="term" value="F:lipoyltransferase activity"/>
    <property type="evidence" value="ECO:0007669"/>
    <property type="project" value="TreeGrafter"/>
</dbReference>
<keyword evidence="9" id="KW-1185">Reference proteome</keyword>
<dbReference type="PANTHER" id="PTHR12561:SF3">
    <property type="entry name" value="LIPOYLTRANSFERASE 1, MITOCHONDRIAL"/>
    <property type="match status" value="1"/>
</dbReference>
<dbReference type="CDD" id="cd16443">
    <property type="entry name" value="LplA"/>
    <property type="match status" value="1"/>
</dbReference>
<comment type="pathway">
    <text evidence="2">Protein modification; protein lipoylation via exogenous pathway; protein N(6)-(lipoyl)lysine from lipoate: step 1/2.</text>
</comment>
<protein>
    <recommendedName>
        <fullName evidence="3">lipoate--protein ligase</fullName>
        <ecNumber evidence="3">6.3.1.20</ecNumber>
    </recommendedName>
</protein>
<organism evidence="8 9">
    <name type="scientific">Aerococcus urinaehominis</name>
    <dbReference type="NCBI Taxonomy" id="128944"/>
    <lineage>
        <taxon>Bacteria</taxon>
        <taxon>Bacillati</taxon>
        <taxon>Bacillota</taxon>
        <taxon>Bacilli</taxon>
        <taxon>Lactobacillales</taxon>
        <taxon>Aerococcaceae</taxon>
        <taxon>Aerococcus</taxon>
    </lineage>
</organism>
<keyword evidence="5" id="KW-0547">Nucleotide-binding</keyword>
<evidence type="ECO:0000256" key="3">
    <source>
        <dbReference type="ARBA" id="ARBA00012367"/>
    </source>
</evidence>
<dbReference type="EMBL" id="CP014163">
    <property type="protein sequence ID" value="AMB98673.1"/>
    <property type="molecule type" value="Genomic_DNA"/>
</dbReference>
<evidence type="ECO:0000313" key="8">
    <source>
        <dbReference type="EMBL" id="AMB98673.1"/>
    </source>
</evidence>
<dbReference type="Pfam" id="PF21948">
    <property type="entry name" value="LplA-B_cat"/>
    <property type="match status" value="1"/>
</dbReference>
<dbReference type="Gene3D" id="3.30.930.10">
    <property type="entry name" value="Bira Bifunctional Protein, Domain 2"/>
    <property type="match status" value="1"/>
</dbReference>
<reference evidence="9" key="2">
    <citation type="submission" date="2016-01" db="EMBL/GenBank/DDBJ databases">
        <title>Six Aerococcus type strain genome sequencing and assembly using PacBio and Illumina Hiseq.</title>
        <authorList>
            <person name="Carkaci D."/>
            <person name="Dargis R."/>
            <person name="Nielsen X.C."/>
            <person name="Skovgaard O."/>
            <person name="Fuursted K."/>
            <person name="Christensen J.J."/>
        </authorList>
    </citation>
    <scope>NUCLEOTIDE SEQUENCE [LARGE SCALE GENOMIC DNA]</scope>
    <source>
        <strain evidence="9">CCUG42038B</strain>
    </source>
</reference>
<dbReference type="PANTHER" id="PTHR12561">
    <property type="entry name" value="LIPOATE-PROTEIN LIGASE"/>
    <property type="match status" value="1"/>
</dbReference>
<keyword evidence="6" id="KW-0067">ATP-binding</keyword>
<comment type="catalytic activity">
    <reaction evidence="7">
        <text>L-lysyl-[lipoyl-carrier protein] + (R)-lipoate + ATP = N(6)-[(R)-lipoyl]-L-lysyl-[lipoyl-carrier protein] + AMP + diphosphate + H(+)</text>
        <dbReference type="Rhea" id="RHEA:49288"/>
        <dbReference type="Rhea" id="RHEA-COMP:10500"/>
        <dbReference type="Rhea" id="RHEA-COMP:10502"/>
        <dbReference type="ChEBI" id="CHEBI:15378"/>
        <dbReference type="ChEBI" id="CHEBI:29969"/>
        <dbReference type="ChEBI" id="CHEBI:30616"/>
        <dbReference type="ChEBI" id="CHEBI:33019"/>
        <dbReference type="ChEBI" id="CHEBI:83088"/>
        <dbReference type="ChEBI" id="CHEBI:83099"/>
        <dbReference type="ChEBI" id="CHEBI:456215"/>
        <dbReference type="EC" id="6.3.1.20"/>
    </reaction>
</comment>
<evidence type="ECO:0000313" key="9">
    <source>
        <dbReference type="Proteomes" id="UP000062260"/>
    </source>
</evidence>
<dbReference type="InterPro" id="IPR004143">
    <property type="entry name" value="BPL_LPL_catalytic"/>
</dbReference>
<dbReference type="SUPFAM" id="SSF82649">
    <property type="entry name" value="SufE/NifU"/>
    <property type="match status" value="1"/>
</dbReference>
<dbReference type="SUPFAM" id="SSF55681">
    <property type="entry name" value="Class II aaRS and biotin synthetases"/>
    <property type="match status" value="1"/>
</dbReference>
<comment type="pathway">
    <text evidence="1">Protein modification; protein lipoylation via exogenous pathway; protein N(6)-(lipoyl)lysine from lipoate: step 2/2.</text>
</comment>
<dbReference type="AlphaFoldDB" id="A0A0X8FJW2"/>
<gene>
    <name evidence="8" type="ORF">AWM75_01090</name>
</gene>
<name>A0A0X8FJW2_9LACT</name>
<dbReference type="Proteomes" id="UP000062260">
    <property type="component" value="Chromosome"/>
</dbReference>
<dbReference type="EC" id="6.3.1.20" evidence="3"/>
<evidence type="ECO:0000256" key="2">
    <source>
        <dbReference type="ARBA" id="ARBA00005124"/>
    </source>
</evidence>
<keyword evidence="4 8" id="KW-0436">Ligase</keyword>
<evidence type="ECO:0000256" key="6">
    <source>
        <dbReference type="ARBA" id="ARBA00022840"/>
    </source>
</evidence>
<evidence type="ECO:0000256" key="4">
    <source>
        <dbReference type="ARBA" id="ARBA00022598"/>
    </source>
</evidence>
<dbReference type="OrthoDB" id="9788148at2"/>
<dbReference type="InterPro" id="IPR004562">
    <property type="entry name" value="LipoylTrfase_LipoateP_Ligase"/>
</dbReference>
<dbReference type="RefSeq" id="WP_067977332.1">
    <property type="nucleotide sequence ID" value="NZ_CP014163.1"/>
</dbReference>
<accession>A0A0X8FJW2</accession>
<dbReference type="PROSITE" id="PS51733">
    <property type="entry name" value="BPL_LPL_CATALYTIC"/>
    <property type="match status" value="1"/>
</dbReference>
<dbReference type="GO" id="GO:0005737">
    <property type="term" value="C:cytoplasm"/>
    <property type="evidence" value="ECO:0007669"/>
    <property type="project" value="TreeGrafter"/>
</dbReference>
<dbReference type="NCBIfam" id="TIGR00545">
    <property type="entry name" value="lipoyltrans"/>
    <property type="match status" value="1"/>
</dbReference>
<evidence type="ECO:0000256" key="7">
    <source>
        <dbReference type="ARBA" id="ARBA00048037"/>
    </source>
</evidence>
<proteinExistence type="predicted"/>
<dbReference type="UniPathway" id="UPA00537">
    <property type="reaction ID" value="UER00594"/>
</dbReference>
<dbReference type="GO" id="GO:0016979">
    <property type="term" value="F:lipoate-protein ligase activity"/>
    <property type="evidence" value="ECO:0007669"/>
    <property type="project" value="UniProtKB-EC"/>
</dbReference>
<dbReference type="GO" id="GO:0005524">
    <property type="term" value="F:ATP binding"/>
    <property type="evidence" value="ECO:0007669"/>
    <property type="project" value="UniProtKB-KW"/>
</dbReference>
<dbReference type="InterPro" id="IPR045864">
    <property type="entry name" value="aa-tRNA-synth_II/BPL/LPL"/>
</dbReference>
<dbReference type="Pfam" id="PF10437">
    <property type="entry name" value="Lip_prot_lig_C"/>
    <property type="match status" value="1"/>
</dbReference>
<dbReference type="KEGG" id="auh:AWM75_01090"/>
<dbReference type="Gene3D" id="3.30.390.50">
    <property type="entry name" value="CO dehydrogenase flavoprotein, C-terminal domain"/>
    <property type="match status" value="1"/>
</dbReference>
<dbReference type="STRING" id="128944.AWM75_01090"/>
<sequence length="341" mass="38351">MIIVENIRNGQVSHDLAQAMALQIWALNHLDKREDYVFPYRVGPAVQIGKFQNVFAEVNQPYLDENNIDLVRRETGGGAIYMEPSQINFVFQMAAEDRLADNFKKIYQPAIAALQELGVDQVTMSGRNDLEIDGHKVSGAAVSVSHGRLYGGYSLLLDTDAEAMAKALRPNLKKLASKGVKSVRRRVTTIRDFLAPVYQDMTGEEFSDFILARLVGVDDLSQAHYYFLNDQEWAQVDQLVAEKFGNWSWNYGQSPDYDYQNDGRFKAGTVEVRLQVNQGYIKAIKIYGDFFGNQEISDLEAALVGHKFDSQGLEAALNTIDLDQYISGLEKTEFINLILGK</sequence>
<evidence type="ECO:0000256" key="5">
    <source>
        <dbReference type="ARBA" id="ARBA00022741"/>
    </source>
</evidence>
<reference evidence="8 9" key="1">
    <citation type="journal article" date="2016" name="Genome Announc.">
        <title>Complete Genome Sequences of Aerococcus christensenii CCUG 28831T, Aerococcus sanguinicola CCUG 43001T, Aerococcus urinae CCUG 36881T, Aerococcus urinaeequi CCUG 28094T, Aerococcus urinaehominis CCUG 42038 BT, and Aerococcus viridans CCUG 4311T.</title>
        <authorList>
            <person name="Carkaci D."/>
            <person name="Dargis R."/>
            <person name="Nielsen X.C."/>
            <person name="Skovgaard O."/>
            <person name="Fuursted K."/>
            <person name="Christensen J.J."/>
        </authorList>
    </citation>
    <scope>NUCLEOTIDE SEQUENCE [LARGE SCALE GENOMIC DNA]</scope>
    <source>
        <strain evidence="8 9">CCUG42038B</strain>
    </source>
</reference>
<dbReference type="InterPro" id="IPR019491">
    <property type="entry name" value="Lipoate_protein_ligase_C"/>
</dbReference>